<feature type="region of interest" description="Disordered" evidence="1">
    <location>
        <begin position="153"/>
        <end position="172"/>
    </location>
</feature>
<feature type="transmembrane region" description="Helical" evidence="2">
    <location>
        <begin position="18"/>
        <end position="39"/>
    </location>
</feature>
<feature type="transmembrane region" description="Helical" evidence="2">
    <location>
        <begin position="51"/>
        <end position="73"/>
    </location>
</feature>
<keyword evidence="2" id="KW-0812">Transmembrane</keyword>
<name>A0A9X8GVQ9_9BURK</name>
<gene>
    <name evidence="3" type="ORF">D3H34_11335</name>
</gene>
<evidence type="ECO:0000313" key="3">
    <source>
        <dbReference type="EMBL" id="RIX80936.1"/>
    </source>
</evidence>
<keyword evidence="2" id="KW-1133">Transmembrane helix</keyword>
<proteinExistence type="predicted"/>
<reference evidence="3 4" key="1">
    <citation type="submission" date="2018-09" db="EMBL/GenBank/DDBJ databases">
        <title>Acidovorax cavernicola nov. sp. isolated from Gruta de las Maravillas (Aracena, Spain).</title>
        <authorList>
            <person name="Jurado V."/>
            <person name="Gutierrez-Patricio S."/>
            <person name="Gonzalez-Pimentel J.L."/>
            <person name="Miller A.Z."/>
            <person name="Laiz L."/>
            <person name="Saiz-Jimenez C."/>
        </authorList>
    </citation>
    <scope>NUCLEOTIDE SEQUENCE [LARGE SCALE GENOMIC DNA]</scope>
    <source>
        <strain evidence="3 4">1011MAR4D40.2</strain>
    </source>
</reference>
<dbReference type="Proteomes" id="UP000265619">
    <property type="component" value="Unassembled WGS sequence"/>
</dbReference>
<feature type="transmembrane region" description="Helical" evidence="2">
    <location>
        <begin position="94"/>
        <end position="116"/>
    </location>
</feature>
<organism evidence="3 4">
    <name type="scientific">Acidovorax cavernicola</name>
    <dbReference type="NCBI Taxonomy" id="1675792"/>
    <lineage>
        <taxon>Bacteria</taxon>
        <taxon>Pseudomonadati</taxon>
        <taxon>Pseudomonadota</taxon>
        <taxon>Betaproteobacteria</taxon>
        <taxon>Burkholderiales</taxon>
        <taxon>Comamonadaceae</taxon>
        <taxon>Acidovorax</taxon>
    </lineage>
</organism>
<feature type="transmembrane region" description="Helical" evidence="2">
    <location>
        <begin position="290"/>
        <end position="312"/>
    </location>
</feature>
<feature type="transmembrane region" description="Helical" evidence="2">
    <location>
        <begin position="248"/>
        <end position="270"/>
    </location>
</feature>
<keyword evidence="4" id="KW-1185">Reference proteome</keyword>
<feature type="transmembrane region" description="Helical" evidence="2">
    <location>
        <begin position="179"/>
        <end position="199"/>
    </location>
</feature>
<evidence type="ECO:0000256" key="1">
    <source>
        <dbReference type="SAM" id="MobiDB-lite"/>
    </source>
</evidence>
<dbReference type="OrthoDB" id="8853121at2"/>
<dbReference type="EMBL" id="QXMN01000011">
    <property type="protein sequence ID" value="RIX80936.1"/>
    <property type="molecule type" value="Genomic_DNA"/>
</dbReference>
<feature type="transmembrane region" description="Helical" evidence="2">
    <location>
        <begin position="214"/>
        <end position="236"/>
    </location>
</feature>
<sequence>MTSPASPPANAWRLPRDLALITVAVEAAIVVAHFGGQLWPGSAHEGYALETWVGMVGNLAMAWVLAAALAWSHGRQALEVRGITSLSLLRRPRVRYAGVYLVVRVLDYFVLSPWLYGHGLLPMPGGRLVQLAMLVLGVWVATWVVLRRGARSPDASPIEAGEAGDAGEGATASPGRATMAWLIAAVSASAQIWCVMATAPWDEAMRTLDHVAPFLSWVVPPLCVFALVFWGAWLGIGPGPLPARVRPFRAVAASVLAFVLVLAGCAAVFLAGLGVLEPSQTSMAGVGDLVILLIVLVPIYLALTVLLTRTVVRRLYRAYL</sequence>
<protein>
    <submittedName>
        <fullName evidence="3">Uncharacterized protein</fullName>
    </submittedName>
</protein>
<keyword evidence="2" id="KW-0472">Membrane</keyword>
<comment type="caution">
    <text evidence="3">The sequence shown here is derived from an EMBL/GenBank/DDBJ whole genome shotgun (WGS) entry which is preliminary data.</text>
</comment>
<evidence type="ECO:0000256" key="2">
    <source>
        <dbReference type="SAM" id="Phobius"/>
    </source>
</evidence>
<accession>A0A9X8GVQ9</accession>
<evidence type="ECO:0000313" key="4">
    <source>
        <dbReference type="Proteomes" id="UP000265619"/>
    </source>
</evidence>
<feature type="transmembrane region" description="Helical" evidence="2">
    <location>
        <begin position="128"/>
        <end position="146"/>
    </location>
</feature>
<dbReference type="AlphaFoldDB" id="A0A9X8GVQ9"/>